<dbReference type="Gene3D" id="3.30.530.20">
    <property type="match status" value="2"/>
</dbReference>
<keyword evidence="4" id="KW-1185">Reference proteome</keyword>
<protein>
    <recommendedName>
        <fullName evidence="2">Activator of Hsp90 ATPase homologue 1/2-like C-terminal domain-containing protein</fullName>
    </recommendedName>
</protein>
<comment type="similarity">
    <text evidence="1">Belongs to the AHA1 family.</text>
</comment>
<reference evidence="3" key="2">
    <citation type="submission" date="2020-09" db="EMBL/GenBank/DDBJ databases">
        <authorList>
            <person name="Sun Q."/>
            <person name="Ohkuma M."/>
        </authorList>
    </citation>
    <scope>NUCLEOTIDE SEQUENCE</scope>
    <source>
        <strain evidence="3">JCM 3313</strain>
    </source>
</reference>
<gene>
    <name evidence="3" type="ORF">GCM10010185_67490</name>
</gene>
<evidence type="ECO:0000259" key="2">
    <source>
        <dbReference type="Pfam" id="PF08327"/>
    </source>
</evidence>
<name>A0A918AW82_9PSEU</name>
<dbReference type="InterPro" id="IPR023393">
    <property type="entry name" value="START-like_dom_sf"/>
</dbReference>
<reference evidence="3" key="1">
    <citation type="journal article" date="2014" name="Int. J. Syst. Evol. Microbiol.">
        <title>Complete genome sequence of Corynebacterium casei LMG S-19264T (=DSM 44701T), isolated from a smear-ripened cheese.</title>
        <authorList>
            <consortium name="US DOE Joint Genome Institute (JGI-PGF)"/>
            <person name="Walter F."/>
            <person name="Albersmeier A."/>
            <person name="Kalinowski J."/>
            <person name="Ruckert C."/>
        </authorList>
    </citation>
    <scope>NUCLEOTIDE SEQUENCE</scope>
    <source>
        <strain evidence="3">JCM 3313</strain>
    </source>
</reference>
<dbReference type="AlphaFoldDB" id="A0A918AW82"/>
<feature type="domain" description="Activator of Hsp90 ATPase homologue 1/2-like C-terminal" evidence="2">
    <location>
        <begin position="157"/>
        <end position="261"/>
    </location>
</feature>
<dbReference type="SUPFAM" id="SSF55961">
    <property type="entry name" value="Bet v1-like"/>
    <property type="match status" value="2"/>
</dbReference>
<dbReference type="CDD" id="cd07814">
    <property type="entry name" value="SRPBCC_CalC_Aha1-like"/>
    <property type="match status" value="1"/>
</dbReference>
<comment type="caution">
    <text evidence="3">The sequence shown here is derived from an EMBL/GenBank/DDBJ whole genome shotgun (WGS) entry which is preliminary data.</text>
</comment>
<dbReference type="RefSeq" id="WP_189227406.1">
    <property type="nucleotide sequence ID" value="NZ_BMRG01000025.1"/>
</dbReference>
<dbReference type="Pfam" id="PF08327">
    <property type="entry name" value="AHSA1"/>
    <property type="match status" value="2"/>
</dbReference>
<dbReference type="Proteomes" id="UP000639606">
    <property type="component" value="Unassembled WGS sequence"/>
</dbReference>
<sequence>MSETLTLRVRARVPAERVHRALTDGAELATWLAERAEVDLPDRYQFWGRHTPEGDRPRQRPLRVDDRAVSFGWHLGGEDTTVEFLLADEEGGTLVTLTQSHFPGWRTAIAETSVLGYLYTYWCLALANLVDHVEGRPLTPKPDFTSGRMRAVVDVAAPVDEVYDALVDPVKFERWFGAKVDIEPEVGGRFAMGGFEHNPEPATIVDLRPGRAMTVDWGDSVSTWELEGSGGRTRMTFTQSGFDEGRPPFGAWLGWLAGVAELRRFLELPDWRPMWLTPEVPELPDGILTDQRG</sequence>
<evidence type="ECO:0000313" key="4">
    <source>
        <dbReference type="Proteomes" id="UP000639606"/>
    </source>
</evidence>
<dbReference type="InterPro" id="IPR013538">
    <property type="entry name" value="ASHA1/2-like_C"/>
</dbReference>
<evidence type="ECO:0000313" key="3">
    <source>
        <dbReference type="EMBL" id="GGP84110.1"/>
    </source>
</evidence>
<proteinExistence type="inferred from homology"/>
<dbReference type="EMBL" id="BMRG01000025">
    <property type="protein sequence ID" value="GGP84110.1"/>
    <property type="molecule type" value="Genomic_DNA"/>
</dbReference>
<feature type="domain" description="Activator of Hsp90 ATPase homologue 1/2-like C-terminal" evidence="2">
    <location>
        <begin position="13"/>
        <end position="104"/>
    </location>
</feature>
<organism evidence="3 4">
    <name type="scientific">Saccharothrix coeruleofusca</name>
    <dbReference type="NCBI Taxonomy" id="33919"/>
    <lineage>
        <taxon>Bacteria</taxon>
        <taxon>Bacillati</taxon>
        <taxon>Actinomycetota</taxon>
        <taxon>Actinomycetes</taxon>
        <taxon>Pseudonocardiales</taxon>
        <taxon>Pseudonocardiaceae</taxon>
        <taxon>Saccharothrix</taxon>
    </lineage>
</organism>
<accession>A0A918AW82</accession>
<evidence type="ECO:0000256" key="1">
    <source>
        <dbReference type="ARBA" id="ARBA00006817"/>
    </source>
</evidence>